<dbReference type="AlphaFoldDB" id="A0A542CV25"/>
<evidence type="ECO:0000256" key="1">
    <source>
        <dbReference type="SAM" id="MobiDB-lite"/>
    </source>
</evidence>
<feature type="region of interest" description="Disordered" evidence="1">
    <location>
        <begin position="95"/>
        <end position="117"/>
    </location>
</feature>
<sequence>MKGVGVVAGARFVGDPLVGVSERFPLAPSGCAVPASSESPSGPGARPFGLRWVSDVGVPTPPTSYRYCPVRQVAVDVVTGVPLPPLAKLEWTTINHKDGDEGPSKDYDWETIPDFTG</sequence>
<name>A0A542CV25_AMYCI</name>
<feature type="compositionally biased region" description="Basic and acidic residues" evidence="1">
    <location>
        <begin position="95"/>
        <end position="108"/>
    </location>
</feature>
<organism evidence="2 3">
    <name type="scientific">Amycolatopsis cihanbeyliensis</name>
    <dbReference type="NCBI Taxonomy" id="1128664"/>
    <lineage>
        <taxon>Bacteria</taxon>
        <taxon>Bacillati</taxon>
        <taxon>Actinomycetota</taxon>
        <taxon>Actinomycetes</taxon>
        <taxon>Pseudonocardiales</taxon>
        <taxon>Pseudonocardiaceae</taxon>
        <taxon>Amycolatopsis</taxon>
    </lineage>
</organism>
<dbReference type="Proteomes" id="UP000320876">
    <property type="component" value="Unassembled WGS sequence"/>
</dbReference>
<gene>
    <name evidence="2" type="ORF">FB471_6838</name>
</gene>
<proteinExistence type="predicted"/>
<protein>
    <submittedName>
        <fullName evidence="2">Putative ATP-grasp target RiPP</fullName>
    </submittedName>
</protein>
<dbReference type="NCBIfam" id="TIGR04186">
    <property type="entry name" value="GRASP_targ"/>
    <property type="match status" value="1"/>
</dbReference>
<reference evidence="2 3" key="1">
    <citation type="submission" date="2019-06" db="EMBL/GenBank/DDBJ databases">
        <title>Sequencing the genomes of 1000 actinobacteria strains.</title>
        <authorList>
            <person name="Klenk H.-P."/>
        </authorList>
    </citation>
    <scope>NUCLEOTIDE SEQUENCE [LARGE SCALE GENOMIC DNA]</scope>
    <source>
        <strain evidence="2 3">DSM 45679</strain>
    </source>
</reference>
<evidence type="ECO:0000313" key="3">
    <source>
        <dbReference type="Proteomes" id="UP000320876"/>
    </source>
</evidence>
<dbReference type="InterPro" id="IPR026496">
    <property type="entry name" value="GRASP_targ"/>
</dbReference>
<comment type="caution">
    <text evidence="2">The sequence shown here is derived from an EMBL/GenBank/DDBJ whole genome shotgun (WGS) entry which is preliminary data.</text>
</comment>
<dbReference type="EMBL" id="VFML01000002">
    <property type="protein sequence ID" value="TQI94666.1"/>
    <property type="molecule type" value="Genomic_DNA"/>
</dbReference>
<keyword evidence="3" id="KW-1185">Reference proteome</keyword>
<accession>A0A542CV25</accession>
<evidence type="ECO:0000313" key="2">
    <source>
        <dbReference type="EMBL" id="TQI94666.1"/>
    </source>
</evidence>